<organism evidence="8 9">
    <name type="scientific">Accumulibacter regalis</name>
    <dbReference type="NCBI Taxonomy" id="522306"/>
    <lineage>
        <taxon>Bacteria</taxon>
        <taxon>Pseudomonadati</taxon>
        <taxon>Pseudomonadota</taxon>
        <taxon>Betaproteobacteria</taxon>
        <taxon>Candidatus Accumulibacter</taxon>
    </lineage>
</organism>
<dbReference type="GO" id="GO:0005436">
    <property type="term" value="F:sodium:phosphate symporter activity"/>
    <property type="evidence" value="ECO:0007669"/>
    <property type="project" value="InterPro"/>
</dbReference>
<keyword evidence="5 6" id="KW-0472">Membrane</keyword>
<evidence type="ECO:0000256" key="4">
    <source>
        <dbReference type="ARBA" id="ARBA00022989"/>
    </source>
</evidence>
<dbReference type="GO" id="GO:0005886">
    <property type="term" value="C:plasma membrane"/>
    <property type="evidence" value="ECO:0007669"/>
    <property type="project" value="UniProtKB-SubCell"/>
</dbReference>
<dbReference type="PANTHER" id="PTHR10010:SF46">
    <property type="entry name" value="SODIUM-DEPENDENT PHOSPHATE TRANSPORT PROTEIN 2B"/>
    <property type="match status" value="1"/>
</dbReference>
<proteinExistence type="predicted"/>
<dbReference type="InterPro" id="IPR038078">
    <property type="entry name" value="PhoU-like_sf"/>
</dbReference>
<name>A0A011QPJ3_ACCRE</name>
<sequence>MLNTYLKQCQTTNGALVALGIVGAVLGVIAWPALAATGSTAPMNWGGMTMELLGGLALFLYGMTQMEVGLKAVAGERMKSILAKLTVNRFAGVGTGAVVTAVIQSSSVTTVLLVGFISAGLMSLPQSVGVIIGAKIGTTITGQIVAFKITKAALAMVAGGFGMLFLSKNEKIKAYGGMLMGLGLVFFGMHVMGEAMHPLRSYQPFLDLMQTMTNPLLAVLVSAVFTGIIQSSSATTAIIIVMASQGFISLDAGVPLVMGANIGTCVTALLAAIGKPREAVRCAVVHTGLACTGVLMWLPFVSVIRSAAVAMSPVYPELSGMDLLAAETPRQIANAHTFFNIANGCIFIWFTTYIARAAEWLVPDKPLEEDAMIVRTKFLQEELLTTPTLALDSVRMEVMHMGETVNAMLKGIMPAIIKGDTKALEEIRQMDDTVDILHAGILDYMAKISKQPLLEEQTRELMQLMEAVSNLENIGDIVETNLVVLGHDRVRDKIEVSEQTQQVLNGFQVAISKAVAAAVMAVAQRNERSAQVVTGMKDEINRIADSAAMHEARRLVAEEPNRILAYTLEVEIIEKQKRIYYFAKRMAKTVLPTVLQQRD</sequence>
<evidence type="ECO:0000256" key="6">
    <source>
        <dbReference type="SAM" id="Phobius"/>
    </source>
</evidence>
<evidence type="ECO:0000259" key="7">
    <source>
        <dbReference type="Pfam" id="PF01895"/>
    </source>
</evidence>
<dbReference type="InterPro" id="IPR026022">
    <property type="entry name" value="PhoU_dom"/>
</dbReference>
<feature type="transmembrane region" description="Helical" evidence="6">
    <location>
        <begin position="216"/>
        <end position="240"/>
    </location>
</feature>
<dbReference type="NCBIfam" id="NF037997">
    <property type="entry name" value="Na_Pi_symport"/>
    <property type="match status" value="1"/>
</dbReference>
<reference evidence="8" key="1">
    <citation type="submission" date="2014-02" db="EMBL/GenBank/DDBJ databases">
        <title>Expanding our view of genomic diversity in Candidatus Accumulibacter clades.</title>
        <authorList>
            <person name="Skennerton C.T."/>
            <person name="Barr J.J."/>
            <person name="Slater F.R."/>
            <person name="Bond P.L."/>
            <person name="Tyson G.W."/>
        </authorList>
    </citation>
    <scope>NUCLEOTIDE SEQUENCE [LARGE SCALE GENOMIC DNA]</scope>
</reference>
<dbReference type="Pfam" id="PF02690">
    <property type="entry name" value="Na_Pi_cotrans"/>
    <property type="match status" value="2"/>
</dbReference>
<dbReference type="NCBIfam" id="TIGR00704">
    <property type="entry name" value="NaPi_cotrn_rel"/>
    <property type="match status" value="1"/>
</dbReference>
<dbReference type="PANTHER" id="PTHR10010">
    <property type="entry name" value="SOLUTE CARRIER FAMILY 34 SODIUM PHOSPHATE , MEMBER 2-RELATED"/>
    <property type="match status" value="1"/>
</dbReference>
<dbReference type="InterPro" id="IPR004633">
    <property type="entry name" value="NaPi_cotrn-rel/YqeW-like"/>
</dbReference>
<keyword evidence="4 6" id="KW-1133">Transmembrane helix</keyword>
<dbReference type="Gene3D" id="1.20.58.220">
    <property type="entry name" value="Phosphate transport system protein phou homolog 2, domain 2"/>
    <property type="match status" value="1"/>
</dbReference>
<feature type="transmembrane region" description="Helical" evidence="6">
    <location>
        <begin position="252"/>
        <end position="273"/>
    </location>
</feature>
<feature type="transmembrane region" description="Helical" evidence="6">
    <location>
        <begin position="145"/>
        <end position="166"/>
    </location>
</feature>
<evidence type="ECO:0000256" key="3">
    <source>
        <dbReference type="ARBA" id="ARBA00022692"/>
    </source>
</evidence>
<dbReference type="EMBL" id="JEMY01000001">
    <property type="protein sequence ID" value="EXI91227.1"/>
    <property type="molecule type" value="Genomic_DNA"/>
</dbReference>
<comment type="subcellular location">
    <subcellularLocation>
        <location evidence="1">Cell membrane</location>
        <topology evidence="1">Multi-pass membrane protein</topology>
    </subcellularLocation>
</comment>
<gene>
    <name evidence="8" type="ORF">AW11_00036</name>
</gene>
<keyword evidence="3 6" id="KW-0812">Transmembrane</keyword>
<dbReference type="PATRIC" id="fig|1454004.3.peg.37"/>
<dbReference type="Pfam" id="PF01895">
    <property type="entry name" value="PhoU"/>
    <property type="match status" value="1"/>
</dbReference>
<feature type="transmembrane region" description="Helical" evidence="6">
    <location>
        <begin position="12"/>
        <end position="33"/>
    </location>
</feature>
<protein>
    <submittedName>
        <fullName evidence="8">Na/Pi-cotransporter II-related protein</fullName>
    </submittedName>
</protein>
<dbReference type="eggNOG" id="COG1283">
    <property type="taxonomic scope" value="Bacteria"/>
</dbReference>
<dbReference type="SUPFAM" id="SSF109755">
    <property type="entry name" value="PhoU-like"/>
    <property type="match status" value="1"/>
</dbReference>
<evidence type="ECO:0000256" key="2">
    <source>
        <dbReference type="ARBA" id="ARBA00022475"/>
    </source>
</evidence>
<dbReference type="Proteomes" id="UP000022141">
    <property type="component" value="Unassembled WGS sequence"/>
</dbReference>
<feature type="domain" description="PhoU" evidence="7">
    <location>
        <begin position="399"/>
        <end position="478"/>
    </location>
</feature>
<keyword evidence="9" id="KW-1185">Reference proteome</keyword>
<evidence type="ECO:0000313" key="8">
    <source>
        <dbReference type="EMBL" id="EXI91227.1"/>
    </source>
</evidence>
<dbReference type="STRING" id="1454004.AW11_00036"/>
<feature type="transmembrane region" description="Helical" evidence="6">
    <location>
        <begin position="45"/>
        <end position="64"/>
    </location>
</feature>
<evidence type="ECO:0000313" key="9">
    <source>
        <dbReference type="Proteomes" id="UP000022141"/>
    </source>
</evidence>
<feature type="transmembrane region" description="Helical" evidence="6">
    <location>
        <begin position="85"/>
        <end position="105"/>
    </location>
</feature>
<keyword evidence="2" id="KW-1003">Cell membrane</keyword>
<feature type="transmembrane region" description="Helical" evidence="6">
    <location>
        <begin position="172"/>
        <end position="195"/>
    </location>
</feature>
<dbReference type="AlphaFoldDB" id="A0A011QPJ3"/>
<comment type="caution">
    <text evidence="8">The sequence shown here is derived from an EMBL/GenBank/DDBJ whole genome shotgun (WGS) entry which is preliminary data.</text>
</comment>
<dbReference type="GO" id="GO:0044341">
    <property type="term" value="P:sodium-dependent phosphate transport"/>
    <property type="evidence" value="ECO:0007669"/>
    <property type="project" value="InterPro"/>
</dbReference>
<accession>A0A011QPJ3</accession>
<feature type="transmembrane region" description="Helical" evidence="6">
    <location>
        <begin position="111"/>
        <end position="133"/>
    </location>
</feature>
<evidence type="ECO:0000256" key="5">
    <source>
        <dbReference type="ARBA" id="ARBA00023136"/>
    </source>
</evidence>
<evidence type="ECO:0000256" key="1">
    <source>
        <dbReference type="ARBA" id="ARBA00004651"/>
    </source>
</evidence>
<dbReference type="InterPro" id="IPR003841">
    <property type="entry name" value="Na/Pi_transpt"/>
</dbReference>